<comment type="subcellular location">
    <subcellularLocation>
        <location evidence="1">Membrane</location>
        <topology evidence="1">Multi-pass membrane protein</topology>
    </subcellularLocation>
</comment>
<evidence type="ECO:0000313" key="9">
    <source>
        <dbReference type="EMBL" id="MET3659595.1"/>
    </source>
</evidence>
<feature type="transmembrane region" description="Helical" evidence="8">
    <location>
        <begin position="102"/>
        <end position="118"/>
    </location>
</feature>
<protein>
    <submittedName>
        <fullName evidence="9">Uncharacterized protein</fullName>
    </submittedName>
</protein>
<keyword evidence="10" id="KW-1185">Reference proteome</keyword>
<proteinExistence type="inferred from homology"/>
<gene>
    <name evidence="9" type="ORF">ABIC55_004741</name>
</gene>
<sequence>MTFKLSRTQFFLFLFVIQTGTVFLSFQTPFINVTGRDAWIIFIGVGIFHYVLLLLYERNYKFFTPGPIVSWLYKGYWLLIIVSFIAYIDYTLAVWAFPETPQIVVISIMVGVSLYANLSRSETVINLTVILVPLIPIFYFVLLLAWPEFVWTNLFPVAKIDGSDLLKGILASQFTFIGIELFLFFRKHVDSTQKIKGLPLFIYQMLWMFFFFSTVLITLLYFPLKEIERIPEPIMYILKSQTFSFVERLDLFFIYMWMMWSIITISLFAFTTMYVHQLHAKGHRKRNTIIFHILLVILPLFLNSKERVDMIQNSLVYFHLFFIIVVPTIVILVNRRKRK</sequence>
<comment type="similarity">
    <text evidence="2">Belongs to the amino acid-polyamine-organocation (APC) superfamily. Spore germination protein (SGP) (TC 2.A.3.9) family.</text>
</comment>
<accession>A0ABV2KER8</accession>
<comment type="caution">
    <text evidence="9">The sequence shown here is derived from an EMBL/GenBank/DDBJ whole genome shotgun (WGS) entry which is preliminary data.</text>
</comment>
<keyword evidence="5 8" id="KW-0812">Transmembrane</keyword>
<keyword evidence="3" id="KW-0813">Transport</keyword>
<dbReference type="InterPro" id="IPR004761">
    <property type="entry name" value="Spore_GerAB"/>
</dbReference>
<evidence type="ECO:0000256" key="3">
    <source>
        <dbReference type="ARBA" id="ARBA00022448"/>
    </source>
</evidence>
<feature type="transmembrane region" description="Helical" evidence="8">
    <location>
        <begin position="316"/>
        <end position="333"/>
    </location>
</feature>
<evidence type="ECO:0000256" key="6">
    <source>
        <dbReference type="ARBA" id="ARBA00022989"/>
    </source>
</evidence>
<evidence type="ECO:0000256" key="7">
    <source>
        <dbReference type="ARBA" id="ARBA00023136"/>
    </source>
</evidence>
<feature type="transmembrane region" description="Helical" evidence="8">
    <location>
        <begin position="125"/>
        <end position="145"/>
    </location>
</feature>
<feature type="transmembrane region" description="Helical" evidence="8">
    <location>
        <begin position="12"/>
        <end position="32"/>
    </location>
</feature>
<evidence type="ECO:0000256" key="8">
    <source>
        <dbReference type="SAM" id="Phobius"/>
    </source>
</evidence>
<feature type="transmembrane region" description="Helical" evidence="8">
    <location>
        <begin position="165"/>
        <end position="185"/>
    </location>
</feature>
<keyword evidence="4" id="KW-0309">Germination</keyword>
<evidence type="ECO:0000256" key="4">
    <source>
        <dbReference type="ARBA" id="ARBA00022544"/>
    </source>
</evidence>
<evidence type="ECO:0000313" key="10">
    <source>
        <dbReference type="Proteomes" id="UP001549104"/>
    </source>
</evidence>
<evidence type="ECO:0000256" key="1">
    <source>
        <dbReference type="ARBA" id="ARBA00004141"/>
    </source>
</evidence>
<organism evidence="9 10">
    <name type="scientific">Sporosarcina psychrophila</name>
    <name type="common">Bacillus psychrophilus</name>
    <dbReference type="NCBI Taxonomy" id="1476"/>
    <lineage>
        <taxon>Bacteria</taxon>
        <taxon>Bacillati</taxon>
        <taxon>Bacillota</taxon>
        <taxon>Bacilli</taxon>
        <taxon>Bacillales</taxon>
        <taxon>Caryophanaceae</taxon>
        <taxon>Sporosarcina</taxon>
    </lineage>
</organism>
<keyword evidence="6 8" id="KW-1133">Transmembrane helix</keyword>
<dbReference type="Proteomes" id="UP001549104">
    <property type="component" value="Unassembled WGS sequence"/>
</dbReference>
<evidence type="ECO:0000256" key="2">
    <source>
        <dbReference type="ARBA" id="ARBA00007998"/>
    </source>
</evidence>
<evidence type="ECO:0000256" key="5">
    <source>
        <dbReference type="ARBA" id="ARBA00022692"/>
    </source>
</evidence>
<dbReference type="Pfam" id="PF03845">
    <property type="entry name" value="Spore_permease"/>
    <property type="match status" value="1"/>
</dbReference>
<reference evidence="9 10" key="1">
    <citation type="submission" date="2024-06" db="EMBL/GenBank/DDBJ databases">
        <title>Sorghum-associated microbial communities from plants grown in Nebraska, USA.</title>
        <authorList>
            <person name="Schachtman D."/>
        </authorList>
    </citation>
    <scope>NUCLEOTIDE SEQUENCE [LARGE SCALE GENOMIC DNA]</scope>
    <source>
        <strain evidence="9 10">1288</strain>
    </source>
</reference>
<feature type="transmembrane region" description="Helical" evidence="8">
    <location>
        <begin position="197"/>
        <end position="222"/>
    </location>
</feature>
<feature type="transmembrane region" description="Helical" evidence="8">
    <location>
        <begin position="287"/>
        <end position="304"/>
    </location>
</feature>
<feature type="transmembrane region" description="Helical" evidence="8">
    <location>
        <begin position="76"/>
        <end position="96"/>
    </location>
</feature>
<dbReference type="PANTHER" id="PTHR34975:SF2">
    <property type="entry name" value="SPORE GERMINATION PROTEIN A2"/>
    <property type="match status" value="1"/>
</dbReference>
<dbReference type="RefSeq" id="WP_354314971.1">
    <property type="nucleotide sequence ID" value="NZ_JBEPME010000013.1"/>
</dbReference>
<feature type="transmembrane region" description="Helical" evidence="8">
    <location>
        <begin position="252"/>
        <end position="275"/>
    </location>
</feature>
<dbReference type="EMBL" id="JBEPME010000013">
    <property type="protein sequence ID" value="MET3659595.1"/>
    <property type="molecule type" value="Genomic_DNA"/>
</dbReference>
<keyword evidence="7 8" id="KW-0472">Membrane</keyword>
<name>A0ABV2KER8_SPOPS</name>
<dbReference type="PANTHER" id="PTHR34975">
    <property type="entry name" value="SPORE GERMINATION PROTEIN A2"/>
    <property type="match status" value="1"/>
</dbReference>
<feature type="transmembrane region" description="Helical" evidence="8">
    <location>
        <begin position="38"/>
        <end position="56"/>
    </location>
</feature>